<dbReference type="Pfam" id="PF04101">
    <property type="entry name" value="Glyco_tran_28_C"/>
    <property type="match status" value="1"/>
</dbReference>
<name>A0A7S1KWZ3_NEODS</name>
<protein>
    <recommendedName>
        <fullName evidence="3">UDP-N-acetylglucosamine transferase subunit ALG14</fullName>
    </recommendedName>
</protein>
<comment type="similarity">
    <text evidence="2">Belongs to the ALG14 family.</text>
</comment>
<evidence type="ECO:0000256" key="3">
    <source>
        <dbReference type="ARBA" id="ARBA00017467"/>
    </source>
</evidence>
<feature type="signal peptide" evidence="8">
    <location>
        <begin position="1"/>
        <end position="23"/>
    </location>
</feature>
<dbReference type="SUPFAM" id="SSF53756">
    <property type="entry name" value="UDP-Glycosyltransferase/glycogen phosphorylase"/>
    <property type="match status" value="1"/>
</dbReference>
<reference evidence="10" key="1">
    <citation type="submission" date="2021-01" db="EMBL/GenBank/DDBJ databases">
        <authorList>
            <person name="Corre E."/>
            <person name="Pelletier E."/>
            <person name="Niang G."/>
            <person name="Scheremetjew M."/>
            <person name="Finn R."/>
            <person name="Kale V."/>
            <person name="Holt S."/>
            <person name="Cochrane G."/>
            <person name="Meng A."/>
            <person name="Brown T."/>
            <person name="Cohen L."/>
        </authorList>
    </citation>
    <scope>NUCLEOTIDE SEQUENCE</scope>
    <source>
        <strain evidence="10">CCAP 1951/1</strain>
    </source>
</reference>
<dbReference type="PANTHER" id="PTHR12154">
    <property type="entry name" value="GLYCOSYL TRANSFERASE-RELATED"/>
    <property type="match status" value="1"/>
</dbReference>
<evidence type="ECO:0000256" key="8">
    <source>
        <dbReference type="SAM" id="SignalP"/>
    </source>
</evidence>
<proteinExistence type="inferred from homology"/>
<dbReference type="Gene3D" id="3.40.50.2000">
    <property type="entry name" value="Glycogen Phosphorylase B"/>
    <property type="match status" value="2"/>
</dbReference>
<feature type="chain" id="PRO_5030615529" description="UDP-N-acetylglucosamine transferase subunit ALG14" evidence="8">
    <location>
        <begin position="24"/>
        <end position="400"/>
    </location>
</feature>
<dbReference type="InterPro" id="IPR007235">
    <property type="entry name" value="Glyco_trans_28_C"/>
</dbReference>
<sequence>MVSNLQLFVAGVVCLLLWRFVNALPTPKRTRTKRRRVMVVLGSGGHTSEMFGAIEQLPKEDWAQKTVMYVVSATDKDSRGVAEGFEMAWLGREARVFEIPRAREVGQSYFTSIFTTLHAFGAALTLVFDMHPDTILTNGPGVCIPIVAANILVSTLFINRPRATMTYFESFTCVDHLSLSGKIMLRLADAFTVQWPELAEKFKRKNVHYAGRFGDKPADTAKLIPAADKGMLGVGKERRTCVVTVGSTCFDELIRAVDTTEFYTAVTALGINHLFVQKGRSTVELSDKFPSMLMSREVVEYRPGLPALIRKASLVISHAGAGTILEALNAGVPTVVVPNERLMSNHQLQLAQALFARRHLLYTTPSGLAGALQSGGWADLRAFPKPTGTVMRRIVNPLLE</sequence>
<keyword evidence="8" id="KW-0732">Signal</keyword>
<gene>
    <name evidence="10" type="ORF">NDES1114_LOCUS274</name>
</gene>
<dbReference type="GO" id="GO:0006488">
    <property type="term" value="P:dolichol-linked oligosaccharide biosynthetic process"/>
    <property type="evidence" value="ECO:0007669"/>
    <property type="project" value="InterPro"/>
</dbReference>
<feature type="domain" description="Glycosyl transferase family 28 C-terminal" evidence="9">
    <location>
        <begin position="240"/>
        <end position="373"/>
    </location>
</feature>
<dbReference type="InterPro" id="IPR013969">
    <property type="entry name" value="Oligosacch_biosynth_Alg14"/>
</dbReference>
<evidence type="ECO:0000259" key="9">
    <source>
        <dbReference type="Pfam" id="PF04101"/>
    </source>
</evidence>
<evidence type="ECO:0000256" key="4">
    <source>
        <dbReference type="ARBA" id="ARBA00022692"/>
    </source>
</evidence>
<evidence type="ECO:0000256" key="6">
    <source>
        <dbReference type="ARBA" id="ARBA00022989"/>
    </source>
</evidence>
<dbReference type="AlphaFoldDB" id="A0A7S1KWZ3"/>
<evidence type="ECO:0000256" key="2">
    <source>
        <dbReference type="ARBA" id="ARBA00009731"/>
    </source>
</evidence>
<comment type="subcellular location">
    <subcellularLocation>
        <location evidence="1">Endoplasmic reticulum membrane</location>
        <topology evidence="1">Single-pass membrane protein</topology>
    </subcellularLocation>
</comment>
<dbReference type="PANTHER" id="PTHR12154:SF4">
    <property type="entry name" value="UDP-N-ACETYLGLUCOSAMINE TRANSFERASE SUBUNIT ALG14 HOMOLOG"/>
    <property type="match status" value="1"/>
</dbReference>
<dbReference type="GO" id="GO:0004577">
    <property type="term" value="F:N-acetylglucosaminyldiphosphodolichol N-acetylglucosaminyltransferase activity"/>
    <property type="evidence" value="ECO:0007669"/>
    <property type="project" value="TreeGrafter"/>
</dbReference>
<evidence type="ECO:0000256" key="1">
    <source>
        <dbReference type="ARBA" id="ARBA00004389"/>
    </source>
</evidence>
<keyword evidence="4" id="KW-0812">Transmembrane</keyword>
<accession>A0A7S1KWZ3</accession>
<evidence type="ECO:0000256" key="7">
    <source>
        <dbReference type="ARBA" id="ARBA00023136"/>
    </source>
</evidence>
<dbReference type="Pfam" id="PF08660">
    <property type="entry name" value="Alg14"/>
    <property type="match status" value="1"/>
</dbReference>
<evidence type="ECO:0000313" key="10">
    <source>
        <dbReference type="EMBL" id="CAD9088122.1"/>
    </source>
</evidence>
<keyword evidence="7" id="KW-0472">Membrane</keyword>
<evidence type="ECO:0000256" key="5">
    <source>
        <dbReference type="ARBA" id="ARBA00022824"/>
    </source>
</evidence>
<organism evidence="10">
    <name type="scientific">Neobodo designis</name>
    <name type="common">Flagellated protozoan</name>
    <name type="synonym">Bodo designis</name>
    <dbReference type="NCBI Taxonomy" id="312471"/>
    <lineage>
        <taxon>Eukaryota</taxon>
        <taxon>Discoba</taxon>
        <taxon>Euglenozoa</taxon>
        <taxon>Kinetoplastea</taxon>
        <taxon>Metakinetoplastina</taxon>
        <taxon>Neobodonida</taxon>
        <taxon>Neobodo</taxon>
    </lineage>
</organism>
<dbReference type="GO" id="GO:0043541">
    <property type="term" value="C:UDP-N-acetylglucosamine transferase complex"/>
    <property type="evidence" value="ECO:0007669"/>
    <property type="project" value="TreeGrafter"/>
</dbReference>
<keyword evidence="6" id="KW-1133">Transmembrane helix</keyword>
<keyword evidence="5" id="KW-0256">Endoplasmic reticulum</keyword>
<dbReference type="EMBL" id="HBGF01000372">
    <property type="protein sequence ID" value="CAD9088122.1"/>
    <property type="molecule type" value="Transcribed_RNA"/>
</dbReference>